<evidence type="ECO:0000256" key="8">
    <source>
        <dbReference type="ARBA" id="ARBA00023170"/>
    </source>
</evidence>
<keyword evidence="4 12" id="KW-0732">Signal</keyword>
<dbReference type="InterPro" id="IPR017978">
    <property type="entry name" value="GPCR_3_C"/>
</dbReference>
<keyword evidence="8" id="KW-0675">Receptor</keyword>
<keyword evidence="2" id="KW-1003">Cell membrane</keyword>
<feature type="transmembrane region" description="Helical" evidence="11">
    <location>
        <begin position="586"/>
        <end position="609"/>
    </location>
</feature>
<dbReference type="Pfam" id="PF07562">
    <property type="entry name" value="NCD3G"/>
    <property type="match status" value="1"/>
</dbReference>
<evidence type="ECO:0000256" key="2">
    <source>
        <dbReference type="ARBA" id="ARBA00022475"/>
    </source>
</evidence>
<dbReference type="Pfam" id="PF01094">
    <property type="entry name" value="ANF_receptor"/>
    <property type="match status" value="2"/>
</dbReference>
<comment type="subcellular location">
    <subcellularLocation>
        <location evidence="1">Cell membrane</location>
        <topology evidence="1">Multi-pass membrane protein</topology>
    </subcellularLocation>
</comment>
<dbReference type="InterPro" id="IPR038550">
    <property type="entry name" value="GPCR_3_9-Cys_sf"/>
</dbReference>
<evidence type="ECO:0000256" key="5">
    <source>
        <dbReference type="ARBA" id="ARBA00022989"/>
    </source>
</evidence>
<dbReference type="InterPro" id="IPR028082">
    <property type="entry name" value="Peripla_BP_I"/>
</dbReference>
<gene>
    <name evidence="15" type="primary">LOC107111372</name>
</gene>
<feature type="transmembrane region" description="Helical" evidence="11">
    <location>
        <begin position="909"/>
        <end position="931"/>
    </location>
</feature>
<organism evidence="14 15">
    <name type="scientific">Gekko japonicus</name>
    <name type="common">Schlegel's Japanese gecko</name>
    <dbReference type="NCBI Taxonomy" id="146911"/>
    <lineage>
        <taxon>Eukaryota</taxon>
        <taxon>Metazoa</taxon>
        <taxon>Chordata</taxon>
        <taxon>Craniata</taxon>
        <taxon>Vertebrata</taxon>
        <taxon>Euteleostomi</taxon>
        <taxon>Lepidosauria</taxon>
        <taxon>Squamata</taxon>
        <taxon>Bifurcata</taxon>
        <taxon>Gekkota</taxon>
        <taxon>Gekkonidae</taxon>
        <taxon>Gekkoninae</taxon>
        <taxon>Gekko</taxon>
    </lineage>
</organism>
<feature type="domain" description="G-protein coupled receptors family 3 profile" evidence="13">
    <location>
        <begin position="586"/>
        <end position="850"/>
    </location>
</feature>
<keyword evidence="3 11" id="KW-0812">Transmembrane</keyword>
<evidence type="ECO:0000313" key="15">
    <source>
        <dbReference type="RefSeq" id="XP_015267825.1"/>
    </source>
</evidence>
<keyword evidence="7 11" id="KW-0472">Membrane</keyword>
<feature type="transmembrane region" description="Helical" evidence="11">
    <location>
        <begin position="701"/>
        <end position="723"/>
    </location>
</feature>
<evidence type="ECO:0000256" key="3">
    <source>
        <dbReference type="ARBA" id="ARBA00022692"/>
    </source>
</evidence>
<dbReference type="Proteomes" id="UP000694871">
    <property type="component" value="Unplaced"/>
</dbReference>
<evidence type="ECO:0000256" key="7">
    <source>
        <dbReference type="ARBA" id="ARBA00023136"/>
    </source>
</evidence>
<dbReference type="InterPro" id="IPR000337">
    <property type="entry name" value="GPCR_3"/>
</dbReference>
<keyword evidence="14" id="KW-1185">Reference proteome</keyword>
<evidence type="ECO:0000256" key="12">
    <source>
        <dbReference type="SAM" id="SignalP"/>
    </source>
</evidence>
<dbReference type="InterPro" id="IPR017979">
    <property type="entry name" value="GPCR_3_CS"/>
</dbReference>
<keyword evidence="6" id="KW-0297">G-protein coupled receptor</keyword>
<feature type="chain" id="PRO_5045546307" evidence="12">
    <location>
        <begin position="31"/>
        <end position="995"/>
    </location>
</feature>
<dbReference type="InterPro" id="IPR001828">
    <property type="entry name" value="ANF_lig-bd_rcpt"/>
</dbReference>
<dbReference type="CDD" id="cd00064">
    <property type="entry name" value="FU"/>
    <property type="match status" value="1"/>
</dbReference>
<evidence type="ECO:0000256" key="10">
    <source>
        <dbReference type="ARBA" id="ARBA00023224"/>
    </source>
</evidence>
<evidence type="ECO:0000256" key="9">
    <source>
        <dbReference type="ARBA" id="ARBA00023180"/>
    </source>
</evidence>
<dbReference type="CDD" id="cd15283">
    <property type="entry name" value="7tmC_V2R_pheromone"/>
    <property type="match status" value="1"/>
</dbReference>
<sequence length="995" mass="112237">MTICIWKGSFNIRLVLIVVLLIVLLRHTVCKTDDVNCTIYDDPLPIPHEFYQPGNLLIGGMVSQVFCFYNTLNFMEQPAEMVIDDPVLVPKNYQHILALAFAVKEINENPNILPNTTLGFHILNSYYLSKMTYKASLSLISTYHRFVPNYKCDTKGNLVAIIGGLVSETTANMATILSLYKIPQLTYGTLSSAYGDKMLFPSLYQMVPNEAYQYMGVVQLLLYFKWTWIGLVAVDDDSGDRFLQTFVPMLSENNSKANVYFVYGEPPSLHILRLLLFLEEKSSLSKVWIFTSQWDFESLSLQRVWDTEIFHGTLSFTVHTNQPPGFQHFVQLIRPSWKKGDHFIQKFWEQAFSCSLKNSSVHVESEKICTGEEKLESLPLMFFEISMTGHSYNVYSAVLAVAHALHHMSVSRSKPGKLLKENRLEFQNVEPWQLHHFLGSISFNNSAGDTVCFDEEGKLIASFDVTNWVTFPNGSFLRVKVGRLDPQASLGNALILNGDQILWHRSFNQVLPISVCNNNCLPGYSRKKKEGEKFCCYDCISCPEGMVSKQKDVDTCVHCPDESYPNKDQNQCIPKIISYLSYGEPLGFILAKLAVSFILITALVLATFLKHQNTPIVKANNRSLTYLLLISLLLCFLCSFLFIGQPERVTCWLQQIAFGIIFCVALSSVLAKTITVILAFMTTKPGSEMRKWMGKRLGNSIVLSCSFIQICICTIWLTTFPPFPDKDMYSWNGKIILQCNEGSATLFYCVMGYMGSLAFVSFTVAVFARKLPDSFNEAKFITFSMLVFCSVWLCFVPTYLSTKGKYMVAVEIFSILPSSAGILVCIFSPKCYIILLQPELNNREQLIRRKIIVNGQWVPSSPVDGWGSSTALYEVKTTKIEMDLGQATYKQNHSTVQEFILLGYQEYPALLFTVFLATYTAILLGNGLIVVETSRTPRDISVNETLELATSSSTLKAPKKASMNSVSNSVVLYGDQYNAKSSRKTRTNKSKVKGR</sequence>
<dbReference type="SUPFAM" id="SSF53822">
    <property type="entry name" value="Periplasmic binding protein-like I"/>
    <property type="match status" value="1"/>
</dbReference>
<dbReference type="PROSITE" id="PS00981">
    <property type="entry name" value="G_PROTEIN_RECEP_F3_3"/>
    <property type="match status" value="1"/>
</dbReference>
<dbReference type="PANTHER" id="PTHR24061:SF599">
    <property type="entry name" value="G-PROTEIN COUPLED RECEPTORS FAMILY 3 PROFILE DOMAIN-CONTAINING PROTEIN"/>
    <property type="match status" value="1"/>
</dbReference>
<dbReference type="GeneID" id="107111372"/>
<dbReference type="InterPro" id="IPR004073">
    <property type="entry name" value="GPCR_3_vmron_rcpt_2"/>
</dbReference>
<accession>A0ABM1K288</accession>
<dbReference type="RefSeq" id="XP_015267825.1">
    <property type="nucleotide sequence ID" value="XM_015412339.1"/>
</dbReference>
<dbReference type="PRINTS" id="PR01535">
    <property type="entry name" value="VOMERONASL2R"/>
</dbReference>
<protein>
    <submittedName>
        <fullName evidence="15">Vomeronasal type-2 receptor 26-like</fullName>
    </submittedName>
</protein>
<evidence type="ECO:0000256" key="6">
    <source>
        <dbReference type="ARBA" id="ARBA00023040"/>
    </source>
</evidence>
<keyword evidence="5 11" id="KW-1133">Transmembrane helix</keyword>
<evidence type="ECO:0000259" key="13">
    <source>
        <dbReference type="PROSITE" id="PS50259"/>
    </source>
</evidence>
<proteinExistence type="predicted"/>
<dbReference type="InterPro" id="IPR006212">
    <property type="entry name" value="Furin_repeat"/>
</dbReference>
<dbReference type="PROSITE" id="PS50259">
    <property type="entry name" value="G_PROTEIN_RECEP_F3_4"/>
    <property type="match status" value="1"/>
</dbReference>
<dbReference type="PRINTS" id="PR00248">
    <property type="entry name" value="GPCRMGR"/>
</dbReference>
<dbReference type="Pfam" id="PF00003">
    <property type="entry name" value="7tm_3"/>
    <property type="match status" value="1"/>
</dbReference>
<reference evidence="15" key="1">
    <citation type="submission" date="2025-08" db="UniProtKB">
        <authorList>
            <consortium name="RefSeq"/>
        </authorList>
    </citation>
    <scope>IDENTIFICATION</scope>
</reference>
<feature type="transmembrane region" description="Helical" evidence="11">
    <location>
        <begin position="780"/>
        <end position="800"/>
    </location>
</feature>
<feature type="transmembrane region" description="Helical" evidence="11">
    <location>
        <begin position="743"/>
        <end position="768"/>
    </location>
</feature>
<dbReference type="Gene3D" id="2.10.50.30">
    <property type="entry name" value="GPCR, family 3, nine cysteines domain"/>
    <property type="match status" value="1"/>
</dbReference>
<name>A0ABM1K288_GEKJA</name>
<feature type="signal peptide" evidence="12">
    <location>
        <begin position="1"/>
        <end position="30"/>
    </location>
</feature>
<evidence type="ECO:0000256" key="4">
    <source>
        <dbReference type="ARBA" id="ARBA00022729"/>
    </source>
</evidence>
<evidence type="ECO:0000313" key="14">
    <source>
        <dbReference type="Proteomes" id="UP000694871"/>
    </source>
</evidence>
<keyword evidence="9" id="KW-0325">Glycoprotein</keyword>
<evidence type="ECO:0000256" key="1">
    <source>
        <dbReference type="ARBA" id="ARBA00004651"/>
    </source>
</evidence>
<keyword evidence="10" id="KW-0807">Transducer</keyword>
<dbReference type="PANTHER" id="PTHR24061">
    <property type="entry name" value="CALCIUM-SENSING RECEPTOR-RELATED"/>
    <property type="match status" value="1"/>
</dbReference>
<dbReference type="InterPro" id="IPR000068">
    <property type="entry name" value="GPCR_3_Ca_sens_rcpt-rel"/>
</dbReference>
<dbReference type="InterPro" id="IPR011500">
    <property type="entry name" value="GPCR_3_9-Cys_dom"/>
</dbReference>
<feature type="transmembrane region" description="Helical" evidence="11">
    <location>
        <begin position="624"/>
        <end position="644"/>
    </location>
</feature>
<dbReference type="Gene3D" id="3.40.50.2300">
    <property type="match status" value="4"/>
</dbReference>
<evidence type="ECO:0000256" key="11">
    <source>
        <dbReference type="SAM" id="Phobius"/>
    </source>
</evidence>
<feature type="transmembrane region" description="Helical" evidence="11">
    <location>
        <begin position="656"/>
        <end position="680"/>
    </location>
</feature>